<dbReference type="RefSeq" id="WP_179615571.1">
    <property type="nucleotide sequence ID" value="NZ_JACCBE010000001.1"/>
</dbReference>
<organism evidence="7 8">
    <name type="scientific">Nocardioides marinisabuli</name>
    <dbReference type="NCBI Taxonomy" id="419476"/>
    <lineage>
        <taxon>Bacteria</taxon>
        <taxon>Bacillati</taxon>
        <taxon>Actinomycetota</taxon>
        <taxon>Actinomycetes</taxon>
        <taxon>Propionibacteriales</taxon>
        <taxon>Nocardioidaceae</taxon>
        <taxon>Nocardioides</taxon>
    </lineage>
</organism>
<dbReference type="AlphaFoldDB" id="A0A7Y9JR51"/>
<proteinExistence type="predicted"/>
<evidence type="ECO:0000259" key="6">
    <source>
        <dbReference type="Pfam" id="PF01266"/>
    </source>
</evidence>
<keyword evidence="8" id="KW-1185">Reference proteome</keyword>
<keyword evidence="3 7" id="KW-0560">Oxidoreductase</keyword>
<dbReference type="PANTHER" id="PTHR13847:SF289">
    <property type="entry name" value="GLYCINE OXIDASE"/>
    <property type="match status" value="1"/>
</dbReference>
<dbReference type="Pfam" id="PF01266">
    <property type="entry name" value="DAO"/>
    <property type="match status" value="1"/>
</dbReference>
<dbReference type="GO" id="GO:0009228">
    <property type="term" value="P:thiamine biosynthetic process"/>
    <property type="evidence" value="ECO:0007669"/>
    <property type="project" value="UniProtKB-KW"/>
</dbReference>
<protein>
    <recommendedName>
        <fullName evidence="5">glycine oxidase</fullName>
        <ecNumber evidence="5">1.4.3.19</ecNumber>
    </recommendedName>
</protein>
<evidence type="ECO:0000256" key="2">
    <source>
        <dbReference type="ARBA" id="ARBA00022977"/>
    </source>
</evidence>
<dbReference type="Proteomes" id="UP000516957">
    <property type="component" value="Unassembled WGS sequence"/>
</dbReference>
<comment type="catalytic activity">
    <reaction evidence="4">
        <text>glycine + O2 + H2O = glyoxylate + H2O2 + NH4(+)</text>
        <dbReference type="Rhea" id="RHEA:11532"/>
        <dbReference type="ChEBI" id="CHEBI:15377"/>
        <dbReference type="ChEBI" id="CHEBI:15379"/>
        <dbReference type="ChEBI" id="CHEBI:16240"/>
        <dbReference type="ChEBI" id="CHEBI:28938"/>
        <dbReference type="ChEBI" id="CHEBI:36655"/>
        <dbReference type="ChEBI" id="CHEBI:57305"/>
        <dbReference type="EC" id="1.4.3.19"/>
    </reaction>
</comment>
<dbReference type="GO" id="GO:0043799">
    <property type="term" value="F:glycine oxidase activity"/>
    <property type="evidence" value="ECO:0007669"/>
    <property type="project" value="UniProtKB-EC"/>
</dbReference>
<dbReference type="GO" id="GO:0050660">
    <property type="term" value="F:flavin adenine dinucleotide binding"/>
    <property type="evidence" value="ECO:0007669"/>
    <property type="project" value="InterPro"/>
</dbReference>
<gene>
    <name evidence="7" type="ORF">BKA08_002114</name>
</gene>
<dbReference type="InterPro" id="IPR012727">
    <property type="entry name" value="Gly_oxidase_ThiO"/>
</dbReference>
<comment type="pathway">
    <text evidence="1">Cofactor biosynthesis; thiamine diphosphate biosynthesis.</text>
</comment>
<dbReference type="SUPFAM" id="SSF51905">
    <property type="entry name" value="FAD/NAD(P)-binding domain"/>
    <property type="match status" value="1"/>
</dbReference>
<dbReference type="Gene3D" id="3.30.9.10">
    <property type="entry name" value="D-Amino Acid Oxidase, subunit A, domain 2"/>
    <property type="match status" value="2"/>
</dbReference>
<reference evidence="7 8" key="1">
    <citation type="submission" date="2020-07" db="EMBL/GenBank/DDBJ databases">
        <title>Sequencing the genomes of 1000 actinobacteria strains.</title>
        <authorList>
            <person name="Klenk H.-P."/>
        </authorList>
    </citation>
    <scope>NUCLEOTIDE SEQUENCE [LARGE SCALE GENOMIC DNA]</scope>
    <source>
        <strain evidence="7 8">DSM 18965</strain>
    </source>
</reference>
<dbReference type="GO" id="GO:0009229">
    <property type="term" value="P:thiamine diphosphate biosynthetic process"/>
    <property type="evidence" value="ECO:0007669"/>
    <property type="project" value="UniProtKB-UniPathway"/>
</dbReference>
<dbReference type="InterPro" id="IPR006076">
    <property type="entry name" value="FAD-dep_OxRdtase"/>
</dbReference>
<dbReference type="SUPFAM" id="SSF54373">
    <property type="entry name" value="FAD-linked reductases, C-terminal domain"/>
    <property type="match status" value="1"/>
</dbReference>
<name>A0A7Y9JR51_9ACTN</name>
<feature type="domain" description="FAD dependent oxidoreductase" evidence="6">
    <location>
        <begin position="11"/>
        <end position="327"/>
    </location>
</feature>
<evidence type="ECO:0000313" key="7">
    <source>
        <dbReference type="EMBL" id="NYD57876.1"/>
    </source>
</evidence>
<comment type="caution">
    <text evidence="7">The sequence shown here is derived from an EMBL/GenBank/DDBJ whole genome shotgun (WGS) entry which is preliminary data.</text>
</comment>
<sequence>MSAPGTTRVEVLGAGIVGLSLAEELLRRGHDVRVIDPAPARGASWAAAGMLTPAAEVWHDEPALLDLGRRSLALWPAYAERLGVALRLEGTLLVGRDAADLQEVERQAALVRRLGGRVEELDPRGLRGLEPTLSGRVLGGVLLPDDPSIDPRRVLAALLERVPVQPVPTPGWAEVTVLATGATPLPAAYAERAGLPPGCVRGVRGEVLRARSDDPPARTVRGWVRGRAVYVVPRAGGEVVIGATSEEHDSPPVVTLGGVHALLEAARELLPGLDRAELLEALARDRPGTPDGLPLVGPTRDPGLVLATGHFRHGVLLAPLTAELVADHLETGRVDPATDPRRLRPLLENR</sequence>
<evidence type="ECO:0000256" key="1">
    <source>
        <dbReference type="ARBA" id="ARBA00004948"/>
    </source>
</evidence>
<dbReference type="Gene3D" id="3.50.50.60">
    <property type="entry name" value="FAD/NAD(P)-binding domain"/>
    <property type="match status" value="2"/>
</dbReference>
<evidence type="ECO:0000313" key="8">
    <source>
        <dbReference type="Proteomes" id="UP000516957"/>
    </source>
</evidence>
<evidence type="ECO:0000256" key="4">
    <source>
        <dbReference type="ARBA" id="ARBA00049872"/>
    </source>
</evidence>
<keyword evidence="2" id="KW-0784">Thiamine biosynthesis</keyword>
<accession>A0A7Y9JR51</accession>
<dbReference type="EC" id="1.4.3.19" evidence="5"/>
<dbReference type="NCBIfam" id="TIGR02352">
    <property type="entry name" value="thiamin_ThiO"/>
    <property type="match status" value="1"/>
</dbReference>
<dbReference type="InterPro" id="IPR036188">
    <property type="entry name" value="FAD/NAD-bd_sf"/>
</dbReference>
<evidence type="ECO:0000256" key="3">
    <source>
        <dbReference type="ARBA" id="ARBA00023002"/>
    </source>
</evidence>
<dbReference type="EMBL" id="JACCBE010000001">
    <property type="protein sequence ID" value="NYD57876.1"/>
    <property type="molecule type" value="Genomic_DNA"/>
</dbReference>
<evidence type="ECO:0000256" key="5">
    <source>
        <dbReference type="ARBA" id="ARBA00050018"/>
    </source>
</evidence>
<dbReference type="GO" id="GO:0005737">
    <property type="term" value="C:cytoplasm"/>
    <property type="evidence" value="ECO:0007669"/>
    <property type="project" value="TreeGrafter"/>
</dbReference>
<dbReference type="UniPathway" id="UPA00060"/>
<dbReference type="PANTHER" id="PTHR13847">
    <property type="entry name" value="SARCOSINE DEHYDROGENASE-RELATED"/>
    <property type="match status" value="1"/>
</dbReference>